<feature type="region of interest" description="Disordered" evidence="1">
    <location>
        <begin position="769"/>
        <end position="851"/>
    </location>
</feature>
<feature type="compositionally biased region" description="Basic and acidic residues" evidence="1">
    <location>
        <begin position="903"/>
        <end position="922"/>
    </location>
</feature>
<dbReference type="CDD" id="cd17923">
    <property type="entry name" value="DEXHc_Hrq1-like"/>
    <property type="match status" value="1"/>
</dbReference>
<sequence length="1954" mass="199779">LPKEAIEEGGLDSLLPGHLLRPQATPPAKKKPSTRIPAAAAAAAAAGSRPTLNLLPHLYGISQPTALPQPRQHTHESYHPSNQIPPLGPALQHQPMAPRPHNQQPASTHATPPQGERLRGGGFLAGAGLGAPAARECEHVQGGGFLADVGQETPAVSLPSGSDHGLSGGFLVDAQPVGPAEMLGEPQGEVTRLRSPSVTAPLLTHHQHGHQQQQQRYGQGQEVAPSSLPLLGMHRTHVDPAATAAATAATAAAAGAPQSQAHYHAPLHVPLDHQLVRRVWSLTAPNAKALDTAVAALPLPPCMERLHVACGVLAAVHKFVLSKHVLPTWPMLRGALPASQQREALQLPDLLLLSALAPGVVNLRDASCHHGHGPSMSHNLRGQQPAEGATTAAAAAAAAAGSAGEGITAAGDGHEGGDGHGPSMSGSQPRSGQCSVDASADGALREDQGSAGISIGAGASAADVASSITDLNALVLELSDPGKWAWLPPSHLIAAQHAAPVTALTSKSTLTPNAMAAGTPAAASVPPAPALPTSPTSSVFSAAASTASALASGSSGAVGKNMIARVLWVVRRAMVGVVAALEQRWLVQRHPPTQPPHTVQQQQLQSQGQEHQQQQQQSQVQQQQQQSQGHADHPHTQPPHSFQQQQQQQQQRSQGHVELPGSAQAQERSESVHTAAGTVVNSAMDGRGPGNVRSSVHNQCFAPRQSHGPGSANEGPLVAAWHPAFQAHRLHTITLHEVWQELTRPQPVALTTAAATPTMEASEHVVPCSDNLTNTHPSHNPTILHDATPQPPPSTPTPDHHQARLFEQAAQPHHQASLCGVPQQQHSQHAEPHTPKPPSHPTNSHAQSASEPLHPLLPRENLIRHRLGDSHPGASPFYGFQGAPRPPRALKRKTQNALADAQSDAHHAPQKKAEEPGQQSERRFDELRKGEEFSFVTCAEPTAGGGQGAATAALETAGAAAETDAAARGAVAKFASAASEGPVPGHRKASPTNAARGSKRRRGSNMSKVAEATAEDGAGTAAATSAGAGDAERDANVSKKASATAAGGPNSGDARGEANPGPKRKRAGRASKATAAAGGGHAATTPPAAEPSTQDAKQAELHMEHSASKATQSAPGAYLPKSKAKRCAPNTVEQSVFAAGEPSSAAAPLSTTEIEEGPTARGKKPRGGSSGKQVNAGGGRRSRAEKKGDGGPLHDYGRAGGAGGELCRSCEEMGPEEVLEHLQQLAWYNGQVVHIERMPACPPRFGSPTHPLSDATISALAMRGMSRLFSHQAAAVDAVLGGAHVAVSTSTASGKSLCYNLPILEALAMNPDSCALYCFPTKALAQDQLMSLRSLVQAAFGQSAPAVEIYDGDTPQGDRPAIRDRAQLLITNPDMLHRSILPLHAQFGRLLSHLRLVVVDEGHAYHGIFGAHTAMVLRRLRRLCAGTYCTYPRFVVTSATTANPAQHAARLIGLSDATATAAAAAAAAPTPGARDQPREALDKMHVAAVGLPSPAGKSLEAAPEMTHAAAPSSSAAAPAPNFHAAPAPSHHAAAPASNNHATTAAGCQAAPAPSHHAAAPASNNHATTTASCQAAPAPSQHAAASASNNHATTAASCQAAPAPSQHAAAPGPSSHVAALAPSNHVAPEPSSHGAPVPGDRAAAPAPSNHAAPVPSCQAVSAPGDHEAPVPSNHTKPVPSDHVEQLPQDGDGDGLEEGSSMRQPWWAADNDSQPERLVLITEDGSPSPGKMFVLWNPPLKAPPKPPPPPGPKAHKMQRQRVRGSQANKMCDSVKAARAAEIAEVEAASAAPPAAAAALDAPLSAATGKGIDAPPAGSHGEAQAGGTGAAVQLSAATGKAAVALGAKQAGSEDEADVGGAAQVATAAADDEDGAVQCTEGRTAAAGATALGVAAARAAEQSLRTAAFAGNANAKHHGHRPTYDALGREHHQHSSSVSPAGSQDTSPQVRCLVLLEK</sequence>
<feature type="compositionally biased region" description="Low complexity" evidence="1">
    <location>
        <begin position="386"/>
        <end position="411"/>
    </location>
</feature>
<feature type="region of interest" description="Disordered" evidence="1">
    <location>
        <begin position="1495"/>
        <end position="1708"/>
    </location>
</feature>
<dbReference type="InterPro" id="IPR011545">
    <property type="entry name" value="DEAD/DEAH_box_helicase_dom"/>
</dbReference>
<feature type="compositionally biased region" description="Low complexity" evidence="1">
    <location>
        <begin position="600"/>
        <end position="628"/>
    </location>
</feature>
<dbReference type="InterPro" id="IPR014001">
    <property type="entry name" value="Helicase_ATP-bd"/>
</dbReference>
<accession>A0ABQ7GVQ2</accession>
<dbReference type="PROSITE" id="PS51192">
    <property type="entry name" value="HELICASE_ATP_BIND_1"/>
    <property type="match status" value="1"/>
</dbReference>
<dbReference type="Proteomes" id="UP000815325">
    <property type="component" value="Unassembled WGS sequence"/>
</dbReference>
<keyword evidence="4" id="KW-1185">Reference proteome</keyword>
<reference evidence="3" key="1">
    <citation type="submission" date="2017-08" db="EMBL/GenBank/DDBJ databases">
        <authorList>
            <person name="Polle J.E."/>
            <person name="Barry K."/>
            <person name="Cushman J."/>
            <person name="Schmutz J."/>
            <person name="Tran D."/>
            <person name="Hathwaick L.T."/>
            <person name="Yim W.C."/>
            <person name="Jenkins J."/>
            <person name="Mckie-Krisberg Z.M."/>
            <person name="Prochnik S."/>
            <person name="Lindquist E."/>
            <person name="Dockter R.B."/>
            <person name="Adam C."/>
            <person name="Molina H."/>
            <person name="Bunkerborg J."/>
            <person name="Jin E."/>
            <person name="Buchheim M."/>
            <person name="Magnuson J."/>
        </authorList>
    </citation>
    <scope>NUCLEOTIDE SEQUENCE</scope>
    <source>
        <strain evidence="3">CCAP 19/18</strain>
    </source>
</reference>
<feature type="region of interest" description="Disordered" evidence="1">
    <location>
        <begin position="1138"/>
        <end position="1198"/>
    </location>
</feature>
<feature type="region of interest" description="Disordered" evidence="1">
    <location>
        <begin position="63"/>
        <end position="117"/>
    </location>
</feature>
<protein>
    <recommendedName>
        <fullName evidence="2">Helicase ATP-binding domain-containing protein</fullName>
    </recommendedName>
</protein>
<gene>
    <name evidence="3" type="ORF">DUNSADRAFT_2384</name>
</gene>
<feature type="compositionally biased region" description="Polar residues" evidence="1">
    <location>
        <begin position="770"/>
        <end position="781"/>
    </location>
</feature>
<dbReference type="EMBL" id="MU069569">
    <property type="protein sequence ID" value="KAF5838689.1"/>
    <property type="molecule type" value="Genomic_DNA"/>
</dbReference>
<feature type="non-terminal residue" evidence="3">
    <location>
        <position position="1"/>
    </location>
</feature>
<comment type="caution">
    <text evidence="3">The sequence shown here is derived from an EMBL/GenBank/DDBJ whole genome shotgun (WGS) entry which is preliminary data.</text>
</comment>
<feature type="compositionally biased region" description="Low complexity" evidence="1">
    <location>
        <begin position="1010"/>
        <end position="1029"/>
    </location>
</feature>
<dbReference type="PANTHER" id="PTHR47957">
    <property type="entry name" value="ATP-DEPENDENT HELICASE HRQ1"/>
    <property type="match status" value="1"/>
</dbReference>
<proteinExistence type="predicted"/>
<feature type="region of interest" description="Disordered" evidence="1">
    <location>
        <begin position="976"/>
        <end position="1126"/>
    </location>
</feature>
<evidence type="ECO:0000256" key="1">
    <source>
        <dbReference type="SAM" id="MobiDB-lite"/>
    </source>
</evidence>
<feature type="compositionally biased region" description="Low complexity" evidence="1">
    <location>
        <begin position="1506"/>
        <end position="1614"/>
    </location>
</feature>
<feature type="region of interest" description="Disordered" evidence="1">
    <location>
        <begin position="370"/>
        <end position="439"/>
    </location>
</feature>
<feature type="compositionally biased region" description="Polar residues" evidence="1">
    <location>
        <begin position="1931"/>
        <end position="1945"/>
    </location>
</feature>
<feature type="compositionally biased region" description="Low complexity" evidence="1">
    <location>
        <begin position="1641"/>
        <end position="1654"/>
    </location>
</feature>
<dbReference type="Pfam" id="PF00270">
    <property type="entry name" value="DEAD"/>
    <property type="match status" value="1"/>
</dbReference>
<dbReference type="InterPro" id="IPR027417">
    <property type="entry name" value="P-loop_NTPase"/>
</dbReference>
<feature type="compositionally biased region" description="Polar residues" evidence="1">
    <location>
        <begin position="424"/>
        <end position="436"/>
    </location>
</feature>
<dbReference type="PANTHER" id="PTHR47957:SF3">
    <property type="entry name" value="ATP-DEPENDENT HELICASE HRQ1"/>
    <property type="match status" value="1"/>
</dbReference>
<evidence type="ECO:0000313" key="4">
    <source>
        <dbReference type="Proteomes" id="UP000815325"/>
    </source>
</evidence>
<feature type="compositionally biased region" description="Basic and acidic residues" evidence="1">
    <location>
        <begin position="1097"/>
        <end position="1107"/>
    </location>
</feature>
<feature type="compositionally biased region" description="Low complexity" evidence="1">
    <location>
        <begin position="1070"/>
        <end position="1087"/>
    </location>
</feature>
<feature type="region of interest" description="Disordered" evidence="1">
    <location>
        <begin position="1"/>
        <end position="42"/>
    </location>
</feature>
<feature type="region of interest" description="Disordered" evidence="1">
    <location>
        <begin position="1909"/>
        <end position="1946"/>
    </location>
</feature>
<feature type="region of interest" description="Disordered" evidence="1">
    <location>
        <begin position="866"/>
        <end position="922"/>
    </location>
</feature>
<evidence type="ECO:0000313" key="3">
    <source>
        <dbReference type="EMBL" id="KAF5838689.1"/>
    </source>
</evidence>
<dbReference type="Gene3D" id="3.40.50.300">
    <property type="entry name" value="P-loop containing nucleotide triphosphate hydrolases"/>
    <property type="match status" value="1"/>
</dbReference>
<feature type="domain" description="Helicase ATP-binding" evidence="2">
    <location>
        <begin position="1276"/>
        <end position="1459"/>
    </location>
</feature>
<evidence type="ECO:0000259" key="2">
    <source>
        <dbReference type="PROSITE" id="PS51192"/>
    </source>
</evidence>
<dbReference type="SUPFAM" id="SSF52540">
    <property type="entry name" value="P-loop containing nucleoside triphosphate hydrolases"/>
    <property type="match status" value="1"/>
</dbReference>
<name>A0ABQ7GVQ2_DUNSA</name>
<organism evidence="3 4">
    <name type="scientific">Dunaliella salina</name>
    <name type="common">Green alga</name>
    <name type="synonym">Protococcus salinus</name>
    <dbReference type="NCBI Taxonomy" id="3046"/>
    <lineage>
        <taxon>Eukaryota</taxon>
        <taxon>Viridiplantae</taxon>
        <taxon>Chlorophyta</taxon>
        <taxon>core chlorophytes</taxon>
        <taxon>Chlorophyceae</taxon>
        <taxon>CS clade</taxon>
        <taxon>Chlamydomonadales</taxon>
        <taxon>Dunaliellaceae</taxon>
        <taxon>Dunaliella</taxon>
    </lineage>
</organism>
<feature type="compositionally biased region" description="Polar residues" evidence="1">
    <location>
        <begin position="101"/>
        <end position="111"/>
    </location>
</feature>
<dbReference type="SMART" id="SM00487">
    <property type="entry name" value="DEXDc"/>
    <property type="match status" value="1"/>
</dbReference>
<feature type="region of interest" description="Disordered" evidence="1">
    <location>
        <begin position="590"/>
        <end position="715"/>
    </location>
</feature>
<feature type="compositionally biased region" description="Polar residues" evidence="1">
    <location>
        <begin position="841"/>
        <end position="850"/>
    </location>
</feature>